<evidence type="ECO:0000256" key="2">
    <source>
        <dbReference type="ARBA" id="ARBA00022692"/>
    </source>
</evidence>
<dbReference type="GO" id="GO:0004930">
    <property type="term" value="F:G protein-coupled receptor activity"/>
    <property type="evidence" value="ECO:0007669"/>
    <property type="project" value="InterPro"/>
</dbReference>
<dbReference type="OMA" id="WWELEIV"/>
<evidence type="ECO:0000259" key="7">
    <source>
        <dbReference type="PROSITE" id="PS50262"/>
    </source>
</evidence>
<reference evidence="9" key="1">
    <citation type="submission" date="2022-11" db="UniProtKB">
        <authorList>
            <consortium name="WormBaseParasite"/>
        </authorList>
    </citation>
    <scope>IDENTIFICATION</scope>
</reference>
<feature type="transmembrane region" description="Helical" evidence="6">
    <location>
        <begin position="377"/>
        <end position="399"/>
    </location>
</feature>
<comment type="subcellular location">
    <subcellularLocation>
        <location evidence="1">Membrane</location>
    </subcellularLocation>
</comment>
<evidence type="ECO:0000256" key="3">
    <source>
        <dbReference type="ARBA" id="ARBA00022989"/>
    </source>
</evidence>
<name>A0A915KCE5_ROMCU</name>
<evidence type="ECO:0000313" key="8">
    <source>
        <dbReference type="Proteomes" id="UP000887565"/>
    </source>
</evidence>
<dbReference type="InterPro" id="IPR000276">
    <property type="entry name" value="GPCR_Rhodpsn"/>
</dbReference>
<feature type="transmembrane region" description="Helical" evidence="6">
    <location>
        <begin position="165"/>
        <end position="186"/>
    </location>
</feature>
<dbReference type="SUPFAM" id="SSF81321">
    <property type="entry name" value="Family A G protein-coupled receptor-like"/>
    <property type="match status" value="1"/>
</dbReference>
<dbReference type="GO" id="GO:0016020">
    <property type="term" value="C:membrane"/>
    <property type="evidence" value="ECO:0007669"/>
    <property type="project" value="UniProtKB-SubCell"/>
</dbReference>
<feature type="domain" description="G-protein coupled receptors family 1 profile" evidence="7">
    <location>
        <begin position="101"/>
        <end position="399"/>
    </location>
</feature>
<dbReference type="Proteomes" id="UP000887565">
    <property type="component" value="Unplaced"/>
</dbReference>
<keyword evidence="3 6" id="KW-1133">Transmembrane helix</keyword>
<feature type="transmembrane region" description="Helical" evidence="6">
    <location>
        <begin position="121"/>
        <end position="145"/>
    </location>
</feature>
<feature type="region of interest" description="Disordered" evidence="5">
    <location>
        <begin position="302"/>
        <end position="332"/>
    </location>
</feature>
<dbReference type="Pfam" id="PF00001">
    <property type="entry name" value="7tm_1"/>
    <property type="match status" value="1"/>
</dbReference>
<proteinExistence type="predicted"/>
<keyword evidence="2 6" id="KW-0812">Transmembrane</keyword>
<dbReference type="PROSITE" id="PS50262">
    <property type="entry name" value="G_PROTEIN_RECEP_F1_2"/>
    <property type="match status" value="1"/>
</dbReference>
<sequence length="441" mass="50465">MNQMEVQHYRLGKQTGNFEISIQLDEFLFKNTALIFLVALNGRATIGRSKLSCSRMDSNELSINTSLNRTIEYCTDEPFDGVTYHARVTVMLPIITFGLVANIFNILVFRHPRMKSSMLNWYLIVLACSDLLVLTCSFLMLSFPAIVEDFRSFALFTLAVYIQRWIYAVAMILQTCSVAITVLVSSHRFLGVCYPFLAQKVCTPGRVKSAISMGVAASCLFNISRWWELEIVDCFSTVYSQHGIKVLESHLRSFKAYYVAFMLCTYTVFMFFLPFIMLIIMNAMIMKAIHASYRMRQTMNRTTRNNSRTRLEKEAPYTGLNPKNEPPQSSETNETRTTFMLIAVVFVFLICNCLAFLNNVLEMAITLAEFSTWNDIYSVSVEISNCLVAINSTFNIFIYTTFSGKFRRILYNYLSCMGNLRRMANSFSTSNNMGLSKMSIE</sequence>
<accession>A0A915KCE5</accession>
<keyword evidence="8" id="KW-1185">Reference proteome</keyword>
<dbReference type="PRINTS" id="PR00237">
    <property type="entry name" value="GPCRRHODOPSN"/>
</dbReference>
<dbReference type="PANTHER" id="PTHR46641">
    <property type="entry name" value="FMRFAMIDE RECEPTOR-RELATED"/>
    <property type="match status" value="1"/>
</dbReference>
<dbReference type="PANTHER" id="PTHR46641:SF1">
    <property type="entry name" value="G-PROTEIN COUPLED RECEPTORS FAMILY 1 PROFILE DOMAIN-CONTAINING PROTEIN"/>
    <property type="match status" value="1"/>
</dbReference>
<evidence type="ECO:0000256" key="4">
    <source>
        <dbReference type="ARBA" id="ARBA00023136"/>
    </source>
</evidence>
<evidence type="ECO:0000256" key="1">
    <source>
        <dbReference type="ARBA" id="ARBA00004370"/>
    </source>
</evidence>
<evidence type="ECO:0000256" key="6">
    <source>
        <dbReference type="SAM" id="Phobius"/>
    </source>
</evidence>
<dbReference type="AlphaFoldDB" id="A0A915KCE5"/>
<evidence type="ECO:0000313" key="9">
    <source>
        <dbReference type="WBParaSite" id="nRc.2.0.1.t36443-RA"/>
    </source>
</evidence>
<dbReference type="InterPro" id="IPR017452">
    <property type="entry name" value="GPCR_Rhodpsn_7TM"/>
</dbReference>
<dbReference type="CDD" id="cd14978">
    <property type="entry name" value="7tmA_FMRFamide_R-like"/>
    <property type="match status" value="1"/>
</dbReference>
<keyword evidence="4 6" id="KW-0472">Membrane</keyword>
<feature type="transmembrane region" description="Helical" evidence="6">
    <location>
        <begin position="338"/>
        <end position="357"/>
    </location>
</feature>
<feature type="transmembrane region" description="Helical" evidence="6">
    <location>
        <begin position="90"/>
        <end position="109"/>
    </location>
</feature>
<dbReference type="WBParaSite" id="nRc.2.0.1.t36443-RA">
    <property type="protein sequence ID" value="nRc.2.0.1.t36443-RA"/>
    <property type="gene ID" value="nRc.2.0.1.g36443"/>
</dbReference>
<protein>
    <submittedName>
        <fullName evidence="9">G-protein coupled receptors family 1 profile domain-containing protein</fullName>
    </submittedName>
</protein>
<dbReference type="Gene3D" id="1.20.1070.10">
    <property type="entry name" value="Rhodopsin 7-helix transmembrane proteins"/>
    <property type="match status" value="1"/>
</dbReference>
<feature type="transmembrane region" description="Helical" evidence="6">
    <location>
        <begin position="256"/>
        <end position="285"/>
    </location>
</feature>
<feature type="transmembrane region" description="Helical" evidence="6">
    <location>
        <begin position="207"/>
        <end position="227"/>
    </location>
</feature>
<organism evidence="8 9">
    <name type="scientific">Romanomermis culicivorax</name>
    <name type="common">Nematode worm</name>
    <dbReference type="NCBI Taxonomy" id="13658"/>
    <lineage>
        <taxon>Eukaryota</taxon>
        <taxon>Metazoa</taxon>
        <taxon>Ecdysozoa</taxon>
        <taxon>Nematoda</taxon>
        <taxon>Enoplea</taxon>
        <taxon>Dorylaimia</taxon>
        <taxon>Mermithida</taxon>
        <taxon>Mermithoidea</taxon>
        <taxon>Mermithidae</taxon>
        <taxon>Romanomermis</taxon>
    </lineage>
</organism>
<dbReference type="InterPro" id="IPR052954">
    <property type="entry name" value="GPCR-Ligand_Int"/>
</dbReference>
<evidence type="ECO:0000256" key="5">
    <source>
        <dbReference type="SAM" id="MobiDB-lite"/>
    </source>
</evidence>